<dbReference type="InterPro" id="IPR010359">
    <property type="entry name" value="IrrE_HExxH"/>
</dbReference>
<evidence type="ECO:0000313" key="2">
    <source>
        <dbReference type="EMBL" id="MBU3828224.1"/>
    </source>
</evidence>
<proteinExistence type="predicted"/>
<dbReference type="EMBL" id="JAHLFT010000046">
    <property type="protein sequence ID" value="MBU3828224.1"/>
    <property type="molecule type" value="Genomic_DNA"/>
</dbReference>
<reference evidence="2" key="1">
    <citation type="journal article" date="2021" name="PeerJ">
        <title>Extensive microbial diversity within the chicken gut microbiome revealed by metagenomics and culture.</title>
        <authorList>
            <person name="Gilroy R."/>
            <person name="Ravi A."/>
            <person name="Getino M."/>
            <person name="Pursley I."/>
            <person name="Horton D.L."/>
            <person name="Alikhan N.F."/>
            <person name="Baker D."/>
            <person name="Gharbi K."/>
            <person name="Hall N."/>
            <person name="Watson M."/>
            <person name="Adriaenssens E.M."/>
            <person name="Foster-Nyarko E."/>
            <person name="Jarju S."/>
            <person name="Secka A."/>
            <person name="Antonio M."/>
            <person name="Oren A."/>
            <person name="Chaudhuri R.R."/>
            <person name="La Ragione R."/>
            <person name="Hildebrand F."/>
            <person name="Pallen M.J."/>
        </authorList>
    </citation>
    <scope>NUCLEOTIDE SEQUENCE</scope>
    <source>
        <strain evidence="2">F6-686</strain>
    </source>
</reference>
<accession>A0A9E2KRQ3</accession>
<evidence type="ECO:0000313" key="3">
    <source>
        <dbReference type="Proteomes" id="UP000823844"/>
    </source>
</evidence>
<sequence length="176" mass="20382">MIIISYNTAFEAEPESRKNLRCLAELVREELGIAIDQKYIDITWVLERLDVLDSKYSYEIVEDDQLEAGVQAQTDVLQNTIYIKESVYTGAIQNNGCDRMTIAHEILHLILHQPVALTLYRRTDDLPAYKNPEWQAECFAGELLMPYDQIKDMTEEEIVEQCKVSEKAAHYQKTHI</sequence>
<feature type="domain" description="IrrE N-terminal-like" evidence="1">
    <location>
        <begin position="98"/>
        <end position="170"/>
    </location>
</feature>
<name>A0A9E2KRQ3_9LACO</name>
<protein>
    <submittedName>
        <fullName evidence="2">ImmA/IrrE family metallo-endopeptidase</fullName>
    </submittedName>
</protein>
<comment type="caution">
    <text evidence="2">The sequence shown here is derived from an EMBL/GenBank/DDBJ whole genome shotgun (WGS) entry which is preliminary data.</text>
</comment>
<evidence type="ECO:0000259" key="1">
    <source>
        <dbReference type="Pfam" id="PF06114"/>
    </source>
</evidence>
<dbReference type="AlphaFoldDB" id="A0A9E2KRQ3"/>
<dbReference type="Pfam" id="PF06114">
    <property type="entry name" value="Peptidase_M78"/>
    <property type="match status" value="1"/>
</dbReference>
<dbReference type="Gene3D" id="1.10.10.2910">
    <property type="match status" value="1"/>
</dbReference>
<reference evidence="2" key="2">
    <citation type="submission" date="2021-04" db="EMBL/GenBank/DDBJ databases">
        <authorList>
            <person name="Gilroy R."/>
        </authorList>
    </citation>
    <scope>NUCLEOTIDE SEQUENCE</scope>
    <source>
        <strain evidence="2">F6-686</strain>
    </source>
</reference>
<gene>
    <name evidence="2" type="ORF">H9806_03630</name>
</gene>
<organism evidence="2 3">
    <name type="scientific">Candidatus Lactobacillus pullistercoris</name>
    <dbReference type="NCBI Taxonomy" id="2838636"/>
    <lineage>
        <taxon>Bacteria</taxon>
        <taxon>Bacillati</taxon>
        <taxon>Bacillota</taxon>
        <taxon>Bacilli</taxon>
        <taxon>Lactobacillales</taxon>
        <taxon>Lactobacillaceae</taxon>
        <taxon>Lactobacillus</taxon>
    </lineage>
</organism>
<dbReference type="Proteomes" id="UP000823844">
    <property type="component" value="Unassembled WGS sequence"/>
</dbReference>